<keyword evidence="1" id="KW-0732">Signal</keyword>
<protein>
    <submittedName>
        <fullName evidence="2">Uncharacterized protein</fullName>
    </submittedName>
</protein>
<feature type="chain" id="PRO_5047207352" evidence="1">
    <location>
        <begin position="33"/>
        <end position="74"/>
    </location>
</feature>
<gene>
    <name evidence="2" type="ORF">GCM10023094_46950</name>
</gene>
<dbReference type="EMBL" id="BAABFB010000070">
    <property type="protein sequence ID" value="GAA4487906.1"/>
    <property type="molecule type" value="Genomic_DNA"/>
</dbReference>
<organism evidence="2 3">
    <name type="scientific">Rhodococcus olei</name>
    <dbReference type="NCBI Taxonomy" id="2161675"/>
    <lineage>
        <taxon>Bacteria</taxon>
        <taxon>Bacillati</taxon>
        <taxon>Actinomycetota</taxon>
        <taxon>Actinomycetes</taxon>
        <taxon>Mycobacteriales</taxon>
        <taxon>Nocardiaceae</taxon>
        <taxon>Rhodococcus</taxon>
    </lineage>
</organism>
<evidence type="ECO:0000313" key="2">
    <source>
        <dbReference type="EMBL" id="GAA4487906.1"/>
    </source>
</evidence>
<dbReference type="Proteomes" id="UP001501183">
    <property type="component" value="Unassembled WGS sequence"/>
</dbReference>
<feature type="signal peptide" evidence="1">
    <location>
        <begin position="1"/>
        <end position="32"/>
    </location>
</feature>
<accession>A0ABP8PIC7</accession>
<evidence type="ECO:0000313" key="3">
    <source>
        <dbReference type="Proteomes" id="UP001501183"/>
    </source>
</evidence>
<evidence type="ECO:0000256" key="1">
    <source>
        <dbReference type="SAM" id="SignalP"/>
    </source>
</evidence>
<sequence>MPRATNRRVASAVAATALVAAGLVTGAGTAAADSTSFAGSMESGFYCGRGMSYPLPPMTCHMFGYTFQLPQWLS</sequence>
<comment type="caution">
    <text evidence="2">The sequence shown here is derived from an EMBL/GenBank/DDBJ whole genome shotgun (WGS) entry which is preliminary data.</text>
</comment>
<reference evidence="3" key="1">
    <citation type="journal article" date="2019" name="Int. J. Syst. Evol. Microbiol.">
        <title>The Global Catalogue of Microorganisms (GCM) 10K type strain sequencing project: providing services to taxonomists for standard genome sequencing and annotation.</title>
        <authorList>
            <consortium name="The Broad Institute Genomics Platform"/>
            <consortium name="The Broad Institute Genome Sequencing Center for Infectious Disease"/>
            <person name="Wu L."/>
            <person name="Ma J."/>
        </authorList>
    </citation>
    <scope>NUCLEOTIDE SEQUENCE [LARGE SCALE GENOMIC DNA]</scope>
    <source>
        <strain evidence="3">JCM 32206</strain>
    </source>
</reference>
<proteinExistence type="predicted"/>
<name>A0ABP8PIC7_9NOCA</name>
<keyword evidence="3" id="KW-1185">Reference proteome</keyword>